<keyword evidence="4 5" id="KW-0934">Plastid</keyword>
<geneLocation type="chloroplast" evidence="5"/>
<dbReference type="GeneID" id="29999116"/>
<reference evidence="5" key="1">
    <citation type="submission" date="2016-10" db="EMBL/GenBank/DDBJ databases">
        <title>Chloroplast genomes as a tool to resolve red algal phylogenies: a case study in the Nemaliales.</title>
        <authorList>
            <person name="Costa J.F."/>
            <person name="Lin S.M."/>
            <person name="Macaya E.C."/>
            <person name="Fernandez-Garcia C."/>
            <person name="Verbruggen H."/>
        </authorList>
    </citation>
    <scope>NUCLEOTIDE SEQUENCE</scope>
    <source>
        <strain evidence="5">HV00480</strain>
    </source>
</reference>
<reference evidence="5" key="2">
    <citation type="submission" date="2016-10" db="EMBL/GenBank/DDBJ databases">
        <authorList>
            <person name="de Groot N.N."/>
        </authorList>
    </citation>
    <scope>NUCLEOTIDE SEQUENCE</scope>
    <source>
        <strain evidence="5">HV00480</strain>
    </source>
</reference>
<evidence type="ECO:0000313" key="5">
    <source>
        <dbReference type="EMBL" id="SCW22072.1"/>
    </source>
</evidence>
<organism evidence="5">
    <name type="scientific">Hommersandiophycus borowitzkae</name>
    <dbReference type="NCBI Taxonomy" id="268573"/>
    <lineage>
        <taxon>Eukaryota</taxon>
        <taxon>Rhodophyta</taxon>
        <taxon>Florideophyceae</taxon>
        <taxon>Nemaliophycidae</taxon>
        <taxon>Nemaliales</taxon>
        <taxon>Liagoraceae</taxon>
        <taxon>Hommersandiophycus</taxon>
    </lineage>
</organism>
<dbReference type="AlphaFoldDB" id="A0A1G4NTR5"/>
<dbReference type="RefSeq" id="YP_009313818.1">
    <property type="nucleotide sequence ID" value="NC_031659.1"/>
</dbReference>
<comment type="similarity">
    <text evidence="2">Belongs to the ycf35 family.</text>
</comment>
<dbReference type="PANTHER" id="PTHR39638:SF2">
    <property type="entry name" value="YCF35"/>
    <property type="match status" value="1"/>
</dbReference>
<dbReference type="Pfam" id="PF06868">
    <property type="entry name" value="DUF1257"/>
    <property type="match status" value="1"/>
</dbReference>
<name>A0A1G4NTR5_9FLOR</name>
<proteinExistence type="inferred from homology"/>
<evidence type="ECO:0000256" key="1">
    <source>
        <dbReference type="ARBA" id="ARBA00004474"/>
    </source>
</evidence>
<sequence length="127" mass="15092">MSHLSKIRTQIIDTETLIETLNDLEIEFQLYKEDNTNKLSIIVEKNLLTSDKSTVKFIWVDNNYELLADSSTWQEKRFLEHWHQTVYQKYAYNIIIKEALKQGFESVETKSYQNNNGSIKLVLEKWS</sequence>
<dbReference type="InterPro" id="IPR009666">
    <property type="entry name" value="Uncharacterised_Ycf35"/>
</dbReference>
<dbReference type="GO" id="GO:0009536">
    <property type="term" value="C:plastid"/>
    <property type="evidence" value="ECO:0007669"/>
    <property type="project" value="UniProtKB-SubCell"/>
</dbReference>
<comment type="subcellular location">
    <subcellularLocation>
        <location evidence="1">Plastid</location>
    </subcellularLocation>
</comment>
<evidence type="ECO:0000256" key="2">
    <source>
        <dbReference type="ARBA" id="ARBA00009068"/>
    </source>
</evidence>
<gene>
    <name evidence="5" type="primary">ycf35</name>
    <name evidence="5" type="ORF">HV00480_14</name>
</gene>
<dbReference type="PANTHER" id="PTHR39638">
    <property type="entry name" value="YCF35"/>
    <property type="match status" value="1"/>
</dbReference>
<keyword evidence="5" id="KW-0150">Chloroplast</keyword>
<protein>
    <recommendedName>
        <fullName evidence="3">Uncharacterized protein ycf35</fullName>
    </recommendedName>
</protein>
<evidence type="ECO:0000256" key="3">
    <source>
        <dbReference type="ARBA" id="ARBA00021585"/>
    </source>
</evidence>
<evidence type="ECO:0000256" key="4">
    <source>
        <dbReference type="ARBA" id="ARBA00022640"/>
    </source>
</evidence>
<dbReference type="EMBL" id="LT622867">
    <property type="protein sequence ID" value="SCW22072.1"/>
    <property type="molecule type" value="Genomic_DNA"/>
</dbReference>
<accession>A0A1G4NTR5</accession>